<evidence type="ECO:0000313" key="3">
    <source>
        <dbReference type="Proteomes" id="UP001174932"/>
    </source>
</evidence>
<comment type="caution">
    <text evidence="2">The sequence shown here is derived from an EMBL/GenBank/DDBJ whole genome shotgun (WGS) entry which is preliminary data.</text>
</comment>
<gene>
    <name evidence="2" type="ORF">Q4481_10375</name>
</gene>
<feature type="transmembrane region" description="Helical" evidence="1">
    <location>
        <begin position="14"/>
        <end position="39"/>
    </location>
</feature>
<keyword evidence="1" id="KW-0812">Transmembrane</keyword>
<keyword evidence="1" id="KW-0472">Membrane</keyword>
<dbReference type="RefSeq" id="WP_304376283.1">
    <property type="nucleotide sequence ID" value="NZ_JAUOZU010000007.1"/>
</dbReference>
<keyword evidence="3" id="KW-1185">Reference proteome</keyword>
<evidence type="ECO:0000256" key="1">
    <source>
        <dbReference type="SAM" id="Phobius"/>
    </source>
</evidence>
<accession>A0ABT8YKZ3</accession>
<reference evidence="2" key="1">
    <citation type="journal article" date="2015" name="Int. J. Syst. Evol. Microbiol.">
        <title>Rhizobium alvei sp. nov., isolated from a freshwater river.</title>
        <authorList>
            <person name="Sheu S.Y."/>
            <person name="Huang H.W."/>
            <person name="Young C.C."/>
            <person name="Chen W.M."/>
        </authorList>
    </citation>
    <scope>NUCLEOTIDE SEQUENCE</scope>
    <source>
        <strain evidence="2">TNR-22</strain>
    </source>
</reference>
<proteinExistence type="predicted"/>
<protein>
    <recommendedName>
        <fullName evidence="4">Transmembrane protein</fullName>
    </recommendedName>
</protein>
<sequence length="73" mass="7598">MIFATAMMLGVSAALLRSVVSIILVAFLLVVAFLIAYIFTGASFMSLGLAVAGYNVGLVMVAGYHVLAFKPNA</sequence>
<reference evidence="2" key="2">
    <citation type="submission" date="2023-07" db="EMBL/GenBank/DDBJ databases">
        <authorList>
            <person name="Shen H."/>
        </authorList>
    </citation>
    <scope>NUCLEOTIDE SEQUENCE</scope>
    <source>
        <strain evidence="2">TNR-22</strain>
    </source>
</reference>
<keyword evidence="1" id="KW-1133">Transmembrane helix</keyword>
<name>A0ABT8YKZ3_9HYPH</name>
<evidence type="ECO:0000313" key="2">
    <source>
        <dbReference type="EMBL" id="MDO6964365.1"/>
    </source>
</evidence>
<evidence type="ECO:0008006" key="4">
    <source>
        <dbReference type="Google" id="ProtNLM"/>
    </source>
</evidence>
<dbReference type="EMBL" id="JAUOZU010000007">
    <property type="protein sequence ID" value="MDO6964365.1"/>
    <property type="molecule type" value="Genomic_DNA"/>
</dbReference>
<organism evidence="2 3">
    <name type="scientific">Rhizobium alvei</name>
    <dbReference type="NCBI Taxonomy" id="1132659"/>
    <lineage>
        <taxon>Bacteria</taxon>
        <taxon>Pseudomonadati</taxon>
        <taxon>Pseudomonadota</taxon>
        <taxon>Alphaproteobacteria</taxon>
        <taxon>Hyphomicrobiales</taxon>
        <taxon>Rhizobiaceae</taxon>
        <taxon>Rhizobium/Agrobacterium group</taxon>
        <taxon>Rhizobium</taxon>
    </lineage>
</organism>
<dbReference type="Proteomes" id="UP001174932">
    <property type="component" value="Unassembled WGS sequence"/>
</dbReference>
<feature type="transmembrane region" description="Helical" evidence="1">
    <location>
        <begin position="45"/>
        <end position="67"/>
    </location>
</feature>